<dbReference type="GO" id="GO:0000150">
    <property type="term" value="F:DNA strand exchange activity"/>
    <property type="evidence" value="ECO:0007669"/>
    <property type="project" value="InterPro"/>
</dbReference>
<dbReference type="Gene3D" id="3.40.50.1390">
    <property type="entry name" value="Resolvase, N-terminal catalytic domain"/>
    <property type="match status" value="1"/>
</dbReference>
<dbReference type="InterPro" id="IPR011109">
    <property type="entry name" value="DNA_bind_recombinase_dom"/>
</dbReference>
<dbReference type="AlphaFoldDB" id="A0AAX3EP28"/>
<dbReference type="RefSeq" id="WP_182263966.1">
    <property type="nucleotide sequence ID" value="NZ_CP043010.1"/>
</dbReference>
<reference evidence="2" key="1">
    <citation type="submission" date="2022-07" db="EMBL/GenBank/DDBJ databases">
        <authorList>
            <person name="Wu T."/>
        </authorList>
    </citation>
    <scope>NUCLEOTIDE SEQUENCE</scope>
    <source>
        <strain evidence="2">SD-1</strain>
    </source>
</reference>
<dbReference type="PANTHER" id="PTHR30461:SF23">
    <property type="entry name" value="DNA RECOMBINASE-RELATED"/>
    <property type="match status" value="1"/>
</dbReference>
<keyword evidence="3" id="KW-1185">Reference proteome</keyword>
<feature type="domain" description="Recombinase" evidence="1">
    <location>
        <begin position="156"/>
        <end position="267"/>
    </location>
</feature>
<evidence type="ECO:0000313" key="2">
    <source>
        <dbReference type="EMBL" id="UYV99798.1"/>
    </source>
</evidence>
<organism evidence="2 3">
    <name type="scientific">Paenarthrobacter ureafaciens</name>
    <dbReference type="NCBI Taxonomy" id="37931"/>
    <lineage>
        <taxon>Bacteria</taxon>
        <taxon>Bacillati</taxon>
        <taxon>Actinomycetota</taxon>
        <taxon>Actinomycetes</taxon>
        <taxon>Micrococcales</taxon>
        <taxon>Micrococcaceae</taxon>
        <taxon>Paenarthrobacter</taxon>
    </lineage>
</organism>
<name>A0AAX3EP28_PAEUR</name>
<dbReference type="PANTHER" id="PTHR30461">
    <property type="entry name" value="DNA-INVERTASE FROM LAMBDOID PROPHAGE"/>
    <property type="match status" value="1"/>
</dbReference>
<dbReference type="CDD" id="cd00338">
    <property type="entry name" value="Ser_Recombinase"/>
    <property type="match status" value="1"/>
</dbReference>
<proteinExistence type="predicted"/>
<dbReference type="PROSITE" id="PS51737">
    <property type="entry name" value="RECOMBINASE_DNA_BIND"/>
    <property type="match status" value="1"/>
</dbReference>
<dbReference type="InterPro" id="IPR006119">
    <property type="entry name" value="Resolv_N"/>
</dbReference>
<dbReference type="GO" id="GO:0003677">
    <property type="term" value="F:DNA binding"/>
    <property type="evidence" value="ECO:0007669"/>
    <property type="project" value="InterPro"/>
</dbReference>
<dbReference type="Proteomes" id="UP001163293">
    <property type="component" value="Chromosome"/>
</dbReference>
<gene>
    <name evidence="2" type="ORF">NL394_14445</name>
</gene>
<dbReference type="InterPro" id="IPR038109">
    <property type="entry name" value="DNA_bind_recomb_sf"/>
</dbReference>
<evidence type="ECO:0000259" key="1">
    <source>
        <dbReference type="PROSITE" id="PS51737"/>
    </source>
</evidence>
<sequence length="498" mass="55380">MGTTAAIYARLSNDKRQGTKDEGATVAEQIKACEAFIAAKGWTLGEVYKDNNISATDGSVRPDFERMLKDAPPIVVAFRSSRLSRDVMDTLRLKAAGITGYMEDGGMLDFSSGDATMLTLLRSVIDSAEGQKKSEFQKFRNKADAKEGRWHYARPVFGNDRVTGKLIPSEAKAIREAAALIAAEETTFFKTAKLWNELGFRTPKSGNAGGRLWEPGTVRNFFTAPRLIGKRVYDGETYDMTQNGWEPVLDEDTFNTIQELITANKTGKRGKQGSRNMPHLLTGIATCEVCGKGMNVGYRGGAGSAKAYRCTTPGHVSRVAEPFEKWIVEKFLYLLMHEGAEQVVSPDTHGSATKLRLERVKEVREYTEWRKKASKSRLDPEFLELAQDEHKAKLADIDAQLLEVLRETSFSGLLPDIATEGPEAMWTRWESVPMEKKRAVIKSLFSEVVVKKAPQGRRFRPEYIKLVPTDLMLQLTALNVQGEEVSDELAELLGLPAL</sequence>
<dbReference type="EMBL" id="CP101185">
    <property type="protein sequence ID" value="UYV99798.1"/>
    <property type="molecule type" value="Genomic_DNA"/>
</dbReference>
<evidence type="ECO:0000313" key="3">
    <source>
        <dbReference type="Proteomes" id="UP001163293"/>
    </source>
</evidence>
<dbReference type="SMART" id="SM00857">
    <property type="entry name" value="Resolvase"/>
    <property type="match status" value="1"/>
</dbReference>
<dbReference type="Pfam" id="PF07508">
    <property type="entry name" value="Recombinase"/>
    <property type="match status" value="1"/>
</dbReference>
<dbReference type="InterPro" id="IPR036162">
    <property type="entry name" value="Resolvase-like_N_sf"/>
</dbReference>
<dbReference type="SUPFAM" id="SSF53041">
    <property type="entry name" value="Resolvase-like"/>
    <property type="match status" value="1"/>
</dbReference>
<accession>A0AAX3EP28</accession>
<dbReference type="InterPro" id="IPR050639">
    <property type="entry name" value="SSR_resolvase"/>
</dbReference>
<dbReference type="Pfam" id="PF00239">
    <property type="entry name" value="Resolvase"/>
    <property type="match status" value="1"/>
</dbReference>
<protein>
    <submittedName>
        <fullName evidence="2">Recombinase family protein</fullName>
    </submittedName>
</protein>
<dbReference type="Gene3D" id="3.90.1750.20">
    <property type="entry name" value="Putative Large Serine Recombinase, Chain B, Domain 2"/>
    <property type="match status" value="1"/>
</dbReference>